<gene>
    <name evidence="1" type="ORF">METZ01_LOCUS75498</name>
</gene>
<proteinExistence type="predicted"/>
<organism evidence="1">
    <name type="scientific">marine metagenome</name>
    <dbReference type="NCBI Taxonomy" id="408172"/>
    <lineage>
        <taxon>unclassified sequences</taxon>
        <taxon>metagenomes</taxon>
        <taxon>ecological metagenomes</taxon>
    </lineage>
</organism>
<sequence length="24" mass="2601">MTDTALCYLTATELALKIRSGEIS</sequence>
<name>A0A381U3K2_9ZZZZ</name>
<accession>A0A381U3K2</accession>
<feature type="non-terminal residue" evidence="1">
    <location>
        <position position="24"/>
    </location>
</feature>
<protein>
    <submittedName>
        <fullName evidence="1">Uncharacterized protein</fullName>
    </submittedName>
</protein>
<evidence type="ECO:0000313" key="1">
    <source>
        <dbReference type="EMBL" id="SVA22644.1"/>
    </source>
</evidence>
<reference evidence="1" key="1">
    <citation type="submission" date="2018-05" db="EMBL/GenBank/DDBJ databases">
        <authorList>
            <person name="Lanie J.A."/>
            <person name="Ng W.-L."/>
            <person name="Kazmierczak K.M."/>
            <person name="Andrzejewski T.M."/>
            <person name="Davidsen T.M."/>
            <person name="Wayne K.J."/>
            <person name="Tettelin H."/>
            <person name="Glass J.I."/>
            <person name="Rusch D."/>
            <person name="Podicherti R."/>
            <person name="Tsui H.-C.T."/>
            <person name="Winkler M.E."/>
        </authorList>
    </citation>
    <scope>NUCLEOTIDE SEQUENCE</scope>
</reference>
<dbReference type="EMBL" id="UINC01005646">
    <property type="protein sequence ID" value="SVA22644.1"/>
    <property type="molecule type" value="Genomic_DNA"/>
</dbReference>
<dbReference type="AlphaFoldDB" id="A0A381U3K2"/>